<dbReference type="NCBIfam" id="TIGR02289">
    <property type="entry name" value="M3_not_pepF"/>
    <property type="match status" value="1"/>
</dbReference>
<evidence type="ECO:0000313" key="1">
    <source>
        <dbReference type="EMBL" id="PWJ91254.1"/>
    </source>
</evidence>
<dbReference type="PANTHER" id="PTHR11804">
    <property type="entry name" value="PROTEASE M3 THIMET OLIGOPEPTIDASE-RELATED"/>
    <property type="match status" value="1"/>
</dbReference>
<dbReference type="InterPro" id="IPR011976">
    <property type="entry name" value="Pept_M3B_oligopep-rel"/>
</dbReference>
<keyword evidence="2" id="KW-1185">Reference proteome</keyword>
<dbReference type="CDD" id="cd09606">
    <property type="entry name" value="M3B_PepF"/>
    <property type="match status" value="1"/>
</dbReference>
<dbReference type="InterPro" id="IPR045090">
    <property type="entry name" value="Pept_M3A_M3B"/>
</dbReference>
<dbReference type="GO" id="GO:0004222">
    <property type="term" value="F:metalloendopeptidase activity"/>
    <property type="evidence" value="ECO:0007669"/>
    <property type="project" value="InterPro"/>
</dbReference>
<reference evidence="1 2" key="1">
    <citation type="submission" date="2018-05" db="EMBL/GenBank/DDBJ databases">
        <title>Genomic Encyclopedia of Type Strains, Phase IV (KMG-IV): sequencing the most valuable type-strain genomes for metagenomic binning, comparative biology and taxonomic classification.</title>
        <authorList>
            <person name="Goeker M."/>
        </authorList>
    </citation>
    <scope>NUCLEOTIDE SEQUENCE [LARGE SCALE GENOMIC DNA]</scope>
    <source>
        <strain evidence="1 2">DSM 24906</strain>
    </source>
</reference>
<comment type="caution">
    <text evidence="1">The sequence shown here is derived from an EMBL/GenBank/DDBJ whole genome shotgun (WGS) entry which is preliminary data.</text>
</comment>
<sequence>MKNFEDMKYIRPDEDFFLDLKELIEKFNSEHQFEKQNKILKEIELKKRFFITMSSLCHIRYTINTEDEFYKKEKNYFIEKTPTFDNNLKIFHESLLNSKNRRSFEDLYGKTLFKKIELSNKNMNEEIMEDLTEEEKLANEYVKLTASAKINFENKKYNISQMTPFMACEQRDERKKAWDATYNFFYENIEKFDSIYDELVKKRTKIAKKLGYKNFIQVGYNRMGRLGYGEEEVKKFRNAIKKYIVPITQDLIEKQKSRINIQDFKYYDLNYYFQGGNPYPKDDYEKLIEKSILMYDNLSKETSEFFRTMKEYNLFDLKSKKSKATGGYCTYLPEYKVPFIFANFNGTDHDIKVLTHETGHAFNAYITRNFDLLLNSSITMEIAEIHSMSMEFFTWKWMESFYDEETEKAKYLHLIKTIFSIPYMCTVDEFQHEVYKKPELSALERRKVWRELEKEYTPYKNYEGNKYLEDGGYWQKQLHIYRKPFYYIDYALARICSYQFLFKSLENFEKSWDDYMKLNKFGAKKEYIDLLESSNLKTPFEEKNIKEIAENLKNLLDKFNF</sequence>
<dbReference type="GO" id="GO:0006518">
    <property type="term" value="P:peptide metabolic process"/>
    <property type="evidence" value="ECO:0007669"/>
    <property type="project" value="TreeGrafter"/>
</dbReference>
<dbReference type="PANTHER" id="PTHR11804:SF28">
    <property type="entry name" value="OLIGOENDOPEPTIDASE F"/>
    <property type="match status" value="1"/>
</dbReference>
<proteinExistence type="predicted"/>
<dbReference type="EMBL" id="QGGI01000011">
    <property type="protein sequence ID" value="PWJ91254.1"/>
    <property type="molecule type" value="Genomic_DNA"/>
</dbReference>
<dbReference type="Proteomes" id="UP000245921">
    <property type="component" value="Unassembled WGS sequence"/>
</dbReference>
<dbReference type="AlphaFoldDB" id="A0AA45HII2"/>
<name>A0AA45HII2_9BACT</name>
<dbReference type="RefSeq" id="WP_109605077.1">
    <property type="nucleotide sequence ID" value="NZ_QGGI01000011.1"/>
</dbReference>
<dbReference type="SUPFAM" id="SSF55486">
    <property type="entry name" value="Metalloproteases ('zincins'), catalytic domain"/>
    <property type="match status" value="1"/>
</dbReference>
<accession>A0AA45HII2</accession>
<dbReference type="Gene3D" id="1.10.1370.30">
    <property type="match status" value="1"/>
</dbReference>
<dbReference type="GO" id="GO:0006508">
    <property type="term" value="P:proteolysis"/>
    <property type="evidence" value="ECO:0007669"/>
    <property type="project" value="InterPro"/>
</dbReference>
<protein>
    <submittedName>
        <fullName evidence="1">M3 family oligoendopeptidase</fullName>
    </submittedName>
</protein>
<evidence type="ECO:0000313" key="2">
    <source>
        <dbReference type="Proteomes" id="UP000245921"/>
    </source>
</evidence>
<organism evidence="1 2">
    <name type="scientific">Oceanotoga teriensis</name>
    <dbReference type="NCBI Taxonomy" id="515440"/>
    <lineage>
        <taxon>Bacteria</taxon>
        <taxon>Thermotogati</taxon>
        <taxon>Thermotogota</taxon>
        <taxon>Thermotogae</taxon>
        <taxon>Petrotogales</taxon>
        <taxon>Petrotogaceae</taxon>
        <taxon>Oceanotoga</taxon>
    </lineage>
</organism>
<gene>
    <name evidence="1" type="ORF">C7380_11162</name>
</gene>